<evidence type="ECO:0000313" key="2">
    <source>
        <dbReference type="EMBL" id="TXL74312.1"/>
    </source>
</evidence>
<dbReference type="GO" id="GO:0019284">
    <property type="term" value="P:L-methionine salvage from S-adenosylmethionine"/>
    <property type="evidence" value="ECO:0007669"/>
    <property type="project" value="TreeGrafter"/>
</dbReference>
<dbReference type="Pfam" id="PF01048">
    <property type="entry name" value="PNP_UDP_1"/>
    <property type="match status" value="1"/>
</dbReference>
<accession>A0A5C8PLF8</accession>
<evidence type="ECO:0000313" key="3">
    <source>
        <dbReference type="Proteomes" id="UP000321638"/>
    </source>
</evidence>
<dbReference type="EMBL" id="VDUZ01000019">
    <property type="protein sequence ID" value="TXL74312.1"/>
    <property type="molecule type" value="Genomic_DNA"/>
</dbReference>
<dbReference type="OrthoDB" id="7357315at2"/>
<reference evidence="2 3" key="1">
    <citation type="submission" date="2019-06" db="EMBL/GenBank/DDBJ databases">
        <title>New taxonomy in bacterial strain CC-CFT640, isolated from vineyard.</title>
        <authorList>
            <person name="Lin S.-Y."/>
            <person name="Tsai C.-F."/>
            <person name="Young C.-C."/>
        </authorList>
    </citation>
    <scope>NUCLEOTIDE SEQUENCE [LARGE SCALE GENOMIC DNA]</scope>
    <source>
        <strain evidence="2 3">CC-CFT640</strain>
    </source>
</reference>
<dbReference type="RefSeq" id="WP_147848275.1">
    <property type="nucleotide sequence ID" value="NZ_VDUZ01000019.1"/>
</dbReference>
<protein>
    <submittedName>
        <fullName evidence="2">Phosphorylase</fullName>
    </submittedName>
</protein>
<dbReference type="GO" id="GO:0005829">
    <property type="term" value="C:cytosol"/>
    <property type="evidence" value="ECO:0007669"/>
    <property type="project" value="TreeGrafter"/>
</dbReference>
<evidence type="ECO:0000259" key="1">
    <source>
        <dbReference type="Pfam" id="PF01048"/>
    </source>
</evidence>
<name>A0A5C8PLF8_9HYPH</name>
<dbReference type="Gene3D" id="3.40.50.1580">
    <property type="entry name" value="Nucleoside phosphorylase domain"/>
    <property type="match status" value="1"/>
</dbReference>
<dbReference type="GO" id="GO:0009116">
    <property type="term" value="P:nucleoside metabolic process"/>
    <property type="evidence" value="ECO:0007669"/>
    <property type="project" value="InterPro"/>
</dbReference>
<comment type="caution">
    <text evidence="2">The sequence shown here is derived from an EMBL/GenBank/DDBJ whole genome shotgun (WGS) entry which is preliminary data.</text>
</comment>
<dbReference type="InterPro" id="IPR000845">
    <property type="entry name" value="Nucleoside_phosphorylase_d"/>
</dbReference>
<dbReference type="GO" id="GO:0008782">
    <property type="term" value="F:adenosylhomocysteine nucleosidase activity"/>
    <property type="evidence" value="ECO:0007669"/>
    <property type="project" value="TreeGrafter"/>
</dbReference>
<dbReference type="GO" id="GO:0008930">
    <property type="term" value="F:methylthioadenosine nucleosidase activity"/>
    <property type="evidence" value="ECO:0007669"/>
    <property type="project" value="TreeGrafter"/>
</dbReference>
<keyword evidence="3" id="KW-1185">Reference proteome</keyword>
<dbReference type="Proteomes" id="UP000321638">
    <property type="component" value="Unassembled WGS sequence"/>
</dbReference>
<sequence length="220" mass="22258">MLIIVTGMQREARIVGRDGEVLVAGGDNAGLAARIDAAARRGGRAVISIGIGGGLQPGLAVGQAVIATEIVSRRARREADRRWRDAIAARLPEAVTDAIAGSDRIVAAPAAKAALRRDSGAVLVDMESHLAAQAAAACGLPFAALRVVSDDAAHALPPAALVAIGPNGRVKIGAVLRSLAARPGQIPGLIRTARDSAHAMASLRRCSALLGGGLACPYLG</sequence>
<proteinExistence type="predicted"/>
<dbReference type="PANTHER" id="PTHR46832">
    <property type="entry name" value="5'-METHYLTHIOADENOSINE/S-ADENOSYLHOMOCYSTEINE NUCLEOSIDASE"/>
    <property type="match status" value="1"/>
</dbReference>
<gene>
    <name evidence="2" type="ORF">FHP25_17650</name>
</gene>
<dbReference type="InterPro" id="IPR035994">
    <property type="entry name" value="Nucleoside_phosphorylase_sf"/>
</dbReference>
<dbReference type="AlphaFoldDB" id="A0A5C8PLF8"/>
<dbReference type="PANTHER" id="PTHR46832:SF1">
    <property type="entry name" value="5'-METHYLTHIOADENOSINE_S-ADENOSYLHOMOCYSTEINE NUCLEOSIDASE"/>
    <property type="match status" value="1"/>
</dbReference>
<feature type="domain" description="Nucleoside phosphorylase" evidence="1">
    <location>
        <begin position="14"/>
        <end position="154"/>
    </location>
</feature>
<organism evidence="2 3">
    <name type="scientific">Vineibacter terrae</name>
    <dbReference type="NCBI Taxonomy" id="2586908"/>
    <lineage>
        <taxon>Bacteria</taxon>
        <taxon>Pseudomonadati</taxon>
        <taxon>Pseudomonadota</taxon>
        <taxon>Alphaproteobacteria</taxon>
        <taxon>Hyphomicrobiales</taxon>
        <taxon>Vineibacter</taxon>
    </lineage>
</organism>
<dbReference type="SUPFAM" id="SSF53167">
    <property type="entry name" value="Purine and uridine phosphorylases"/>
    <property type="match status" value="1"/>
</dbReference>